<accession>A0A5B8YCF2</accession>
<dbReference type="Proteomes" id="UP000315995">
    <property type="component" value="Chromosome"/>
</dbReference>
<evidence type="ECO:0008006" key="3">
    <source>
        <dbReference type="Google" id="ProtNLM"/>
    </source>
</evidence>
<dbReference type="EMBL" id="CP041186">
    <property type="protein sequence ID" value="QDG52197.1"/>
    <property type="molecule type" value="Genomic_DNA"/>
</dbReference>
<protein>
    <recommendedName>
        <fullName evidence="3">Lytic transglycosylase domain-containing protein</fullName>
    </recommendedName>
</protein>
<name>A0A4Y6PW16_PERCE</name>
<gene>
    <name evidence="1" type="ORF">FIV42_16045</name>
</gene>
<reference evidence="1 2" key="1">
    <citation type="submission" date="2019-06" db="EMBL/GenBank/DDBJ databases">
        <title>Persicimonas caeni gen. nov., sp. nov., a predatory bacterium isolated from solar saltern.</title>
        <authorList>
            <person name="Wang S."/>
        </authorList>
    </citation>
    <scope>NUCLEOTIDE SEQUENCE [LARGE SCALE GENOMIC DNA]</scope>
    <source>
        <strain evidence="1 2">YN101</strain>
    </source>
</reference>
<proteinExistence type="predicted"/>
<dbReference type="AlphaFoldDB" id="A0A4Y6PW16"/>
<evidence type="ECO:0000313" key="1">
    <source>
        <dbReference type="EMBL" id="QDG52197.1"/>
    </source>
</evidence>
<accession>A0A4Y6PW16</accession>
<dbReference type="Gene3D" id="1.10.530.10">
    <property type="match status" value="1"/>
</dbReference>
<dbReference type="RefSeq" id="WP_141198669.1">
    <property type="nucleotide sequence ID" value="NZ_CP041186.1"/>
</dbReference>
<evidence type="ECO:0000313" key="2">
    <source>
        <dbReference type="Proteomes" id="UP000315995"/>
    </source>
</evidence>
<keyword evidence="2" id="KW-1185">Reference proteome</keyword>
<organism evidence="1 2">
    <name type="scientific">Persicimonas caeni</name>
    <dbReference type="NCBI Taxonomy" id="2292766"/>
    <lineage>
        <taxon>Bacteria</taxon>
        <taxon>Deltaproteobacteria</taxon>
        <taxon>Bradymonadales</taxon>
        <taxon>Bradymonadaceae</taxon>
        <taxon>Persicimonas</taxon>
    </lineage>
</organism>
<sequence length="173" mass="19618">MPKSSNPNVSRWWPLVRDTRVQMGLSEDTYPDEVVLALIDVESDGDDRAHRPGSQFHGLLQMGRYAGIDAGLDDAGRDTTRSLMGDGAEALRAFFTYQERYARRHCYQPSRIAALWKAGPGTLAQANRLLHRGRTLDDALAEAADRYDVPNVVEYVRRFRAARQVWRQWLDAA</sequence>